<dbReference type="SUPFAM" id="SSF54427">
    <property type="entry name" value="NTF2-like"/>
    <property type="match status" value="1"/>
</dbReference>
<dbReference type="EMBL" id="PXOT01000020">
    <property type="protein sequence ID" value="PSG92004.1"/>
    <property type="molecule type" value="Genomic_DNA"/>
</dbReference>
<comment type="caution">
    <text evidence="2">The sequence shown here is derived from an EMBL/GenBank/DDBJ whole genome shotgun (WGS) entry which is preliminary data.</text>
</comment>
<accession>A0A2T1NGP5</accession>
<dbReference type="Proteomes" id="UP000238430">
    <property type="component" value="Unassembled WGS sequence"/>
</dbReference>
<name>A0A2T1NGP5_9FLAO</name>
<evidence type="ECO:0000313" key="3">
    <source>
        <dbReference type="Proteomes" id="UP000238430"/>
    </source>
</evidence>
<gene>
    <name evidence="2" type="ORF">C7H61_05350</name>
</gene>
<dbReference type="Pfam" id="PF12680">
    <property type="entry name" value="SnoaL_2"/>
    <property type="match status" value="1"/>
</dbReference>
<evidence type="ECO:0000259" key="1">
    <source>
        <dbReference type="Pfam" id="PF12680"/>
    </source>
</evidence>
<feature type="domain" description="SnoaL-like" evidence="1">
    <location>
        <begin position="22"/>
        <end position="110"/>
    </location>
</feature>
<dbReference type="AlphaFoldDB" id="A0A2T1NGP5"/>
<organism evidence="2 3">
    <name type="scientific">Mesoflavibacter zeaxanthinifaciens subsp. sabulilitoris</name>
    <dbReference type="NCBI Taxonomy" id="1520893"/>
    <lineage>
        <taxon>Bacteria</taxon>
        <taxon>Pseudomonadati</taxon>
        <taxon>Bacteroidota</taxon>
        <taxon>Flavobacteriia</taxon>
        <taxon>Flavobacteriales</taxon>
        <taxon>Flavobacteriaceae</taxon>
        <taxon>Mesoflavibacter</taxon>
    </lineage>
</organism>
<evidence type="ECO:0000313" key="2">
    <source>
        <dbReference type="EMBL" id="PSG92004.1"/>
    </source>
</evidence>
<proteinExistence type="predicted"/>
<protein>
    <recommendedName>
        <fullName evidence="1">SnoaL-like domain-containing protein</fullName>
    </recommendedName>
</protein>
<reference evidence="2 3" key="1">
    <citation type="submission" date="2018-03" db="EMBL/GenBank/DDBJ databases">
        <title>Mesoflavibacter sp. HG37 and Mesoflavibacter sp. HG96 sp.nov., two marine bacteria isolated from seawater of Western Pacific Ocean.</title>
        <authorList>
            <person name="Cheng H."/>
            <person name="Wu Y.-H."/>
            <person name="Guo L.-L."/>
            <person name="Xu X.-W."/>
        </authorList>
    </citation>
    <scope>NUCLEOTIDE SEQUENCE [LARGE SCALE GENOMIC DNA]</scope>
    <source>
        <strain evidence="2 3">KCTC 42117</strain>
    </source>
</reference>
<dbReference type="InterPro" id="IPR032710">
    <property type="entry name" value="NTF2-like_dom_sf"/>
</dbReference>
<dbReference type="RefSeq" id="WP_106677802.1">
    <property type="nucleotide sequence ID" value="NZ_JACHWV010000001.1"/>
</dbReference>
<dbReference type="Gene3D" id="3.10.450.50">
    <property type="match status" value="1"/>
</dbReference>
<dbReference type="InterPro" id="IPR037401">
    <property type="entry name" value="SnoaL-like"/>
</dbReference>
<sequence length="134" mass="15697">MTAKEVVKSFYSLDLAKDNEAIKFIHKDCLLHWNSSKGYMCSDYKMIKERIETLKKAFHSFNYKLSHLLEDNNTVTARYTIYVTSIEKPEDEEPLAHFISIWEIKNGQLYRGHEISQLADENSQNLNSFSEIKV</sequence>
<dbReference type="OrthoDB" id="1452256at2"/>
<keyword evidence="3" id="KW-1185">Reference proteome</keyword>